<dbReference type="InterPro" id="IPR036732">
    <property type="entry name" value="AFP_Neu5c_C_sf"/>
</dbReference>
<dbReference type="EC" id="2.5.1.56" evidence="2"/>
<dbReference type="Pfam" id="PF03102">
    <property type="entry name" value="NeuB"/>
    <property type="match status" value="1"/>
</dbReference>
<dbReference type="InterPro" id="IPR013974">
    <property type="entry name" value="SAF"/>
</dbReference>
<dbReference type="InterPro" id="IPR006190">
    <property type="entry name" value="SAF_AFP_Neu5Ac"/>
</dbReference>
<protein>
    <submittedName>
        <fullName evidence="2">N-acetylneuraminate synthase</fullName>
        <ecNumber evidence="2">2.5.1.56</ecNumber>
    </submittedName>
</protein>
<dbReference type="PANTHER" id="PTHR42966:SF1">
    <property type="entry name" value="SIALIC ACID SYNTHASE"/>
    <property type="match status" value="1"/>
</dbReference>
<gene>
    <name evidence="2" type="primary">neuB</name>
    <name evidence="2" type="ORF">ENQ76_02295</name>
</gene>
<feature type="domain" description="AFP-like" evidence="1">
    <location>
        <begin position="294"/>
        <end position="350"/>
    </location>
</feature>
<proteinExistence type="predicted"/>
<dbReference type="PANTHER" id="PTHR42966">
    <property type="entry name" value="N-ACETYLNEURAMINATE SYNTHASE"/>
    <property type="match status" value="1"/>
</dbReference>
<dbReference type="GO" id="GO:0050462">
    <property type="term" value="F:N-acetylneuraminate synthase activity"/>
    <property type="evidence" value="ECO:0007669"/>
    <property type="project" value="UniProtKB-EC"/>
</dbReference>
<dbReference type="CDD" id="cd11615">
    <property type="entry name" value="SAF_NeuB_like"/>
    <property type="match status" value="1"/>
</dbReference>
<sequence length="350" mass="37175">MVNPIAIGDRLVGPGHPCFVIAEAGVNHNGSLDLALQLVDVAAESGADAVKFQTFKAEKLTTAAAKQADYQARNLGKTESQLAMLKRLELSADDHHRIIERCQQRGILFMSTPFDEDSADFLDELGMPVIKIPSGEVTNLPFLRHLAAKQRPMILSTGMSALGEVETAVDALQAAGNSQFVLLQCVSNYPADPRDVNLKAMHTMAAAFGHPVGYSDHTLGIEVSLASVALGACVVEKHFTLDRTLPGPDHLASSEPDEIRQLVEGIRKVEAALGSGRKAAAASEANTASVVRRSIVAARPILAGHTITRDDLMARRPGTGLSPAMMGQIVGLTAREDIPAGELITLKKVA</sequence>
<dbReference type="SMART" id="SM00858">
    <property type="entry name" value="SAF"/>
    <property type="match status" value="1"/>
</dbReference>
<dbReference type="InterPro" id="IPR013785">
    <property type="entry name" value="Aldolase_TIM"/>
</dbReference>
<evidence type="ECO:0000259" key="1">
    <source>
        <dbReference type="PROSITE" id="PS50844"/>
    </source>
</evidence>
<name>A0A7C2JYY0_9PLAN</name>
<dbReference type="GO" id="GO:0047444">
    <property type="term" value="F:N-acylneuraminate-9-phosphate synthase activity"/>
    <property type="evidence" value="ECO:0007669"/>
    <property type="project" value="TreeGrafter"/>
</dbReference>
<dbReference type="SUPFAM" id="SSF51569">
    <property type="entry name" value="Aldolase"/>
    <property type="match status" value="1"/>
</dbReference>
<accession>A0A7C2JYY0</accession>
<evidence type="ECO:0000313" key="2">
    <source>
        <dbReference type="EMBL" id="HEN14287.1"/>
    </source>
</evidence>
<dbReference type="AlphaFoldDB" id="A0A7C2JYY0"/>
<dbReference type="EMBL" id="DSOK01000072">
    <property type="protein sequence ID" value="HEN14287.1"/>
    <property type="molecule type" value="Genomic_DNA"/>
</dbReference>
<dbReference type="SUPFAM" id="SSF51269">
    <property type="entry name" value="AFP III-like domain"/>
    <property type="match status" value="1"/>
</dbReference>
<organism evidence="2">
    <name type="scientific">Schlesneria paludicola</name>
    <dbReference type="NCBI Taxonomy" id="360056"/>
    <lineage>
        <taxon>Bacteria</taxon>
        <taxon>Pseudomonadati</taxon>
        <taxon>Planctomycetota</taxon>
        <taxon>Planctomycetia</taxon>
        <taxon>Planctomycetales</taxon>
        <taxon>Planctomycetaceae</taxon>
        <taxon>Schlesneria</taxon>
    </lineage>
</organism>
<dbReference type="InterPro" id="IPR057736">
    <property type="entry name" value="SAF_PseI/NeuA/NeuB"/>
</dbReference>
<dbReference type="InterPro" id="IPR051690">
    <property type="entry name" value="PseI-like"/>
</dbReference>
<reference evidence="2" key="1">
    <citation type="journal article" date="2020" name="mSystems">
        <title>Genome- and Community-Level Interaction Insights into Carbon Utilization and Element Cycling Functions of Hydrothermarchaeota in Hydrothermal Sediment.</title>
        <authorList>
            <person name="Zhou Z."/>
            <person name="Liu Y."/>
            <person name="Xu W."/>
            <person name="Pan J."/>
            <person name="Luo Z.H."/>
            <person name="Li M."/>
        </authorList>
    </citation>
    <scope>NUCLEOTIDE SEQUENCE [LARGE SCALE GENOMIC DNA]</scope>
    <source>
        <strain evidence="2">SpSt-339</strain>
    </source>
</reference>
<dbReference type="PROSITE" id="PS50844">
    <property type="entry name" value="AFP_LIKE"/>
    <property type="match status" value="1"/>
</dbReference>
<dbReference type="Gene3D" id="3.90.1210.10">
    <property type="entry name" value="Antifreeze-like/N-acetylneuraminic acid synthase C-terminal domain"/>
    <property type="match status" value="1"/>
</dbReference>
<dbReference type="Pfam" id="PF08666">
    <property type="entry name" value="SAF"/>
    <property type="match status" value="1"/>
</dbReference>
<dbReference type="NCBIfam" id="TIGR03569">
    <property type="entry name" value="NeuB_NnaB"/>
    <property type="match status" value="1"/>
</dbReference>
<comment type="caution">
    <text evidence="2">The sequence shown here is derived from an EMBL/GenBank/DDBJ whole genome shotgun (WGS) entry which is preliminary data.</text>
</comment>
<keyword evidence="2" id="KW-0808">Transferase</keyword>
<dbReference type="InterPro" id="IPR020007">
    <property type="entry name" value="NeuB/NeuA"/>
</dbReference>
<dbReference type="GO" id="GO:0016051">
    <property type="term" value="P:carbohydrate biosynthetic process"/>
    <property type="evidence" value="ECO:0007669"/>
    <property type="project" value="InterPro"/>
</dbReference>
<dbReference type="Gene3D" id="3.20.20.70">
    <property type="entry name" value="Aldolase class I"/>
    <property type="match status" value="1"/>
</dbReference>
<dbReference type="InterPro" id="IPR013132">
    <property type="entry name" value="PseI/NeuA/B-like_N"/>
</dbReference>